<accession>A0A8S0XN99</accession>
<gene>
    <name evidence="2" type="ORF">AAE3_LOCUS3280</name>
</gene>
<feature type="region of interest" description="Disordered" evidence="1">
    <location>
        <begin position="1"/>
        <end position="43"/>
    </location>
</feature>
<reference evidence="2 3" key="1">
    <citation type="submission" date="2020-01" db="EMBL/GenBank/DDBJ databases">
        <authorList>
            <person name="Gupta K D."/>
        </authorList>
    </citation>
    <scope>NUCLEOTIDE SEQUENCE [LARGE SCALE GENOMIC DNA]</scope>
</reference>
<evidence type="ECO:0000313" key="2">
    <source>
        <dbReference type="EMBL" id="CAA7260957.1"/>
    </source>
</evidence>
<dbReference type="Proteomes" id="UP000467700">
    <property type="component" value="Unassembled WGS sequence"/>
</dbReference>
<protein>
    <submittedName>
        <fullName evidence="2">Uncharacterized protein</fullName>
    </submittedName>
</protein>
<evidence type="ECO:0000256" key="1">
    <source>
        <dbReference type="SAM" id="MobiDB-lite"/>
    </source>
</evidence>
<dbReference type="AlphaFoldDB" id="A0A8S0XN99"/>
<keyword evidence="3" id="KW-1185">Reference proteome</keyword>
<dbReference type="EMBL" id="CACVBS010000031">
    <property type="protein sequence ID" value="CAA7260957.1"/>
    <property type="molecule type" value="Genomic_DNA"/>
</dbReference>
<name>A0A8S0XN99_CYCAE</name>
<comment type="caution">
    <text evidence="2">The sequence shown here is derived from an EMBL/GenBank/DDBJ whole genome shotgun (WGS) entry which is preliminary data.</text>
</comment>
<proteinExistence type="predicted"/>
<evidence type="ECO:0000313" key="3">
    <source>
        <dbReference type="Proteomes" id="UP000467700"/>
    </source>
</evidence>
<organism evidence="2 3">
    <name type="scientific">Cyclocybe aegerita</name>
    <name type="common">Black poplar mushroom</name>
    <name type="synonym">Agrocybe aegerita</name>
    <dbReference type="NCBI Taxonomy" id="1973307"/>
    <lineage>
        <taxon>Eukaryota</taxon>
        <taxon>Fungi</taxon>
        <taxon>Dikarya</taxon>
        <taxon>Basidiomycota</taxon>
        <taxon>Agaricomycotina</taxon>
        <taxon>Agaricomycetes</taxon>
        <taxon>Agaricomycetidae</taxon>
        <taxon>Agaricales</taxon>
        <taxon>Agaricineae</taxon>
        <taxon>Bolbitiaceae</taxon>
        <taxon>Cyclocybe</taxon>
    </lineage>
</organism>
<sequence length="104" mass="11645">MAPTFDGISDRTAGHRASCGATKLENVRAPDFRQQPPEDTESCNATKLEETAVCRFSANRCHVWATTQQECLGTYRGIHGQKRLVEGMLLEDEAWSSGWRFVAR</sequence>